<feature type="transmembrane region" description="Helical" evidence="1">
    <location>
        <begin position="157"/>
        <end position="181"/>
    </location>
</feature>
<organism evidence="2 3">
    <name type="scientific">Filobacillus milosensis</name>
    <dbReference type="NCBI Taxonomy" id="94137"/>
    <lineage>
        <taxon>Bacteria</taxon>
        <taxon>Bacillati</taxon>
        <taxon>Bacillota</taxon>
        <taxon>Bacilli</taxon>
        <taxon>Bacillales</taxon>
        <taxon>Bacillaceae</taxon>
        <taxon>Filobacillus</taxon>
    </lineage>
</organism>
<proteinExistence type="predicted"/>
<feature type="transmembrane region" description="Helical" evidence="1">
    <location>
        <begin position="6"/>
        <end position="29"/>
    </location>
</feature>
<feature type="transmembrane region" description="Helical" evidence="1">
    <location>
        <begin position="122"/>
        <end position="145"/>
    </location>
</feature>
<evidence type="ECO:0000313" key="2">
    <source>
        <dbReference type="EMBL" id="TFB18521.1"/>
    </source>
</evidence>
<dbReference type="AlphaFoldDB" id="A0A4Y8II65"/>
<keyword evidence="3" id="KW-1185">Reference proteome</keyword>
<dbReference type="InterPro" id="IPR051790">
    <property type="entry name" value="Cytochrome_c-biogenesis_DsbD"/>
</dbReference>
<dbReference type="EMBL" id="SOPW01000013">
    <property type="protein sequence ID" value="TFB18521.1"/>
    <property type="molecule type" value="Genomic_DNA"/>
</dbReference>
<feature type="transmembrane region" description="Helical" evidence="1">
    <location>
        <begin position="50"/>
        <end position="75"/>
    </location>
</feature>
<dbReference type="PANTHER" id="PTHR31272">
    <property type="entry name" value="CYTOCHROME C-TYPE BIOGENESIS PROTEIN HI_1454-RELATED"/>
    <property type="match status" value="1"/>
</dbReference>
<accession>A0A4Y8II65</accession>
<sequence>MGISFLFIFTAGMLAAINPCGIVMLPSYISYLIGGEKVQMSKWSFIIKGLGLGLSMTSGFLTVFIVVGLLISWIGGELARYFPIFSLLIAILLAMLGAGMLFGKYLPVRTLSINVKPGKGSVYFYGIAYAITSLGCTLPVFLLVVSQSMSENNIIGIIGNFFVFSLGMGLVVTVITIVSLISKNFVHKFLQKYIPLVNKLVASIILISGLYFIYYWTFGLGGVLN</sequence>
<keyword evidence="1" id="KW-0812">Transmembrane</keyword>
<name>A0A4Y8II65_9BACI</name>
<gene>
    <name evidence="2" type="ORF">E3U55_12070</name>
</gene>
<keyword evidence="1" id="KW-1133">Transmembrane helix</keyword>
<comment type="caution">
    <text evidence="2">The sequence shown here is derived from an EMBL/GenBank/DDBJ whole genome shotgun (WGS) entry which is preliminary data.</text>
</comment>
<feature type="transmembrane region" description="Helical" evidence="1">
    <location>
        <begin position="81"/>
        <end position="102"/>
    </location>
</feature>
<evidence type="ECO:0000256" key="1">
    <source>
        <dbReference type="SAM" id="Phobius"/>
    </source>
</evidence>
<evidence type="ECO:0000313" key="3">
    <source>
        <dbReference type="Proteomes" id="UP000297975"/>
    </source>
</evidence>
<keyword evidence="1" id="KW-0472">Membrane</keyword>
<dbReference type="RefSeq" id="WP_134340726.1">
    <property type="nucleotide sequence ID" value="NZ_SOPW01000013.1"/>
</dbReference>
<feature type="transmembrane region" description="Helical" evidence="1">
    <location>
        <begin position="193"/>
        <end position="216"/>
    </location>
</feature>
<dbReference type="OrthoDB" id="5244297at2"/>
<dbReference type="Proteomes" id="UP000297975">
    <property type="component" value="Unassembled WGS sequence"/>
</dbReference>
<dbReference type="PANTHER" id="PTHR31272:SF4">
    <property type="entry name" value="CYTOCHROME C-TYPE BIOGENESIS PROTEIN HI_1454-RELATED"/>
    <property type="match status" value="1"/>
</dbReference>
<reference evidence="2 3" key="1">
    <citation type="submission" date="2019-03" db="EMBL/GenBank/DDBJ databases">
        <authorList>
            <person name="He R.-H."/>
        </authorList>
    </citation>
    <scope>NUCLEOTIDE SEQUENCE [LARGE SCALE GENOMIC DNA]</scope>
    <source>
        <strain evidence="3">SH 714</strain>
    </source>
</reference>
<protein>
    <submittedName>
        <fullName evidence="2">Cytochrome C biosynthesis protein</fullName>
    </submittedName>
</protein>